<feature type="domain" description="DUF4131" evidence="8">
    <location>
        <begin position="78"/>
        <end position="229"/>
    </location>
</feature>
<feature type="transmembrane region" description="Helical" evidence="6">
    <location>
        <begin position="452"/>
        <end position="475"/>
    </location>
</feature>
<feature type="transmembrane region" description="Helical" evidence="6">
    <location>
        <begin position="517"/>
        <end position="534"/>
    </location>
</feature>
<evidence type="ECO:0000256" key="5">
    <source>
        <dbReference type="ARBA" id="ARBA00023136"/>
    </source>
</evidence>
<evidence type="ECO:0000259" key="8">
    <source>
        <dbReference type="Pfam" id="PF13567"/>
    </source>
</evidence>
<evidence type="ECO:0000256" key="2">
    <source>
        <dbReference type="ARBA" id="ARBA00022475"/>
    </source>
</evidence>
<dbReference type="InterPro" id="IPR004477">
    <property type="entry name" value="ComEC_N"/>
</dbReference>
<dbReference type="EMBL" id="JANWOI010000002">
    <property type="protein sequence ID" value="MDA5193785.1"/>
    <property type="molecule type" value="Genomic_DNA"/>
</dbReference>
<comment type="subcellular location">
    <subcellularLocation>
        <location evidence="1">Cell membrane</location>
        <topology evidence="1">Multi-pass membrane protein</topology>
    </subcellularLocation>
</comment>
<feature type="transmembrane region" description="Helical" evidence="6">
    <location>
        <begin position="481"/>
        <end position="510"/>
    </location>
</feature>
<evidence type="ECO:0000256" key="3">
    <source>
        <dbReference type="ARBA" id="ARBA00022692"/>
    </source>
</evidence>
<dbReference type="InterPro" id="IPR025405">
    <property type="entry name" value="DUF4131"/>
</dbReference>
<evidence type="ECO:0000313" key="10">
    <source>
        <dbReference type="Proteomes" id="UP001141619"/>
    </source>
</evidence>
<evidence type="ECO:0000256" key="1">
    <source>
        <dbReference type="ARBA" id="ARBA00004651"/>
    </source>
</evidence>
<feature type="transmembrane region" description="Helical" evidence="6">
    <location>
        <begin position="403"/>
        <end position="423"/>
    </location>
</feature>
<reference evidence="9" key="2">
    <citation type="journal article" date="2023" name="Syst. Appl. Microbiol.">
        <title>Govania unica gen. nov., sp. nov., a rare biosphere bacterium that represents a novel family in the class Alphaproteobacteria.</title>
        <authorList>
            <person name="Vandamme P."/>
            <person name="Peeters C."/>
            <person name="Hettiarachchi A."/>
            <person name="Cnockaert M."/>
            <person name="Carlier A."/>
        </authorList>
    </citation>
    <scope>NUCLEOTIDE SEQUENCE</scope>
    <source>
        <strain evidence="9">LMG 31809</strain>
    </source>
</reference>
<dbReference type="Pfam" id="PF13567">
    <property type="entry name" value="DUF4131"/>
    <property type="match status" value="1"/>
</dbReference>
<dbReference type="AlphaFoldDB" id="A0A9X3Z720"/>
<evidence type="ECO:0000259" key="7">
    <source>
        <dbReference type="Pfam" id="PF03772"/>
    </source>
</evidence>
<reference evidence="9" key="1">
    <citation type="submission" date="2022-08" db="EMBL/GenBank/DDBJ databases">
        <authorList>
            <person name="Vandamme P."/>
            <person name="Hettiarachchi A."/>
            <person name="Peeters C."/>
            <person name="Cnockaert M."/>
            <person name="Carlier A."/>
        </authorList>
    </citation>
    <scope>NUCLEOTIDE SEQUENCE</scope>
    <source>
        <strain evidence="9">LMG 31809</strain>
    </source>
</reference>
<gene>
    <name evidence="9" type="ORF">NYP16_07450</name>
</gene>
<feature type="transmembrane region" description="Helical" evidence="6">
    <location>
        <begin position="103"/>
        <end position="120"/>
    </location>
</feature>
<dbReference type="RefSeq" id="WP_274943479.1">
    <property type="nucleotide sequence ID" value="NZ_JANWOI010000002.1"/>
</dbReference>
<keyword evidence="2" id="KW-1003">Cell membrane</keyword>
<keyword evidence="5 6" id="KW-0472">Membrane</keyword>
<dbReference type="PANTHER" id="PTHR30619:SF1">
    <property type="entry name" value="RECOMBINATION PROTEIN 2"/>
    <property type="match status" value="1"/>
</dbReference>
<accession>A0A9X3Z720</accession>
<feature type="transmembrane region" description="Helical" evidence="6">
    <location>
        <begin position="79"/>
        <end position="97"/>
    </location>
</feature>
<dbReference type="GO" id="GO:0005886">
    <property type="term" value="C:plasma membrane"/>
    <property type="evidence" value="ECO:0007669"/>
    <property type="project" value="UniProtKB-SubCell"/>
</dbReference>
<evidence type="ECO:0000313" key="9">
    <source>
        <dbReference type="EMBL" id="MDA5193785.1"/>
    </source>
</evidence>
<dbReference type="PANTHER" id="PTHR30619">
    <property type="entry name" value="DNA INTERNALIZATION/COMPETENCE PROTEIN COMEC/REC2"/>
    <property type="match status" value="1"/>
</dbReference>
<dbReference type="NCBIfam" id="TIGR00360">
    <property type="entry name" value="ComEC_N-term"/>
    <property type="match status" value="1"/>
</dbReference>
<feature type="transmembrane region" description="Helical" evidence="6">
    <location>
        <begin position="340"/>
        <end position="358"/>
    </location>
</feature>
<feature type="transmembrane region" description="Helical" evidence="6">
    <location>
        <begin position="55"/>
        <end position="72"/>
    </location>
</feature>
<dbReference type="InterPro" id="IPR052159">
    <property type="entry name" value="Competence_DNA_uptake"/>
</dbReference>
<keyword evidence="4 6" id="KW-1133">Transmembrane helix</keyword>
<dbReference type="Pfam" id="PF03772">
    <property type="entry name" value="Competence"/>
    <property type="match status" value="1"/>
</dbReference>
<proteinExistence type="predicted"/>
<dbReference type="Proteomes" id="UP001141619">
    <property type="component" value="Unassembled WGS sequence"/>
</dbReference>
<feature type="transmembrane region" description="Helical" evidence="6">
    <location>
        <begin position="302"/>
        <end position="328"/>
    </location>
</feature>
<keyword evidence="3 6" id="KW-0812">Transmembrane</keyword>
<keyword evidence="10" id="KW-1185">Reference proteome</keyword>
<sequence>MQMGSNSQGLRNSLDKNCDTRQTLAMGESGGVSDGLWVQLIQGAEGLWAAERGRVILWTPVLIAVGIGLYFSRLTEPGWQTPAIVLALLVSAAILLPRGPWRLLAWAGILVALGFLAALLRTADVAAPIVGRTLRPMTLVGKVDAVEWRGPKEARLEISVLSLDRLPENRWPARVRLSSRTSVPADLRAGDRITTRVTLWPPPSPTMPGDFDFGRDLFFARIGALGFTLSAIERLPDSSLTEPRQNGLMGWVDNMRETVSKRIHAALPGETGALGDAFVTGFRAAIPKPLNMAMRNAGLSHLIAISGLHMSMVVGVVFLAVRGGFALWETVALRYPIKKWAALLAGFIALAYLGLSGASIPAQRSFLMAALMLIAVLLDRMPLSMRFVAAAAAFLLLYRPESLLSVSFQMSFGAVFALIAIYGELGHWRERRRAVKGEVKQRGRVMSGLSRIMGVLGGIILSSVIAECAVAPAALYHFHQVAIYGMVANLIAIPLTGTLIMPFLVLGVLLMPLGLEAWPLKVAGFGLDIVIRVAETVSSQPGATVGAPAFSVTAYVLFMLGGLWLLLWRTRWRLAGFGMIAGGLLMAARPAPPDMIIAGEGEIMALRAPDGSYWMSPGRKGSFVRERWASHTASDTHRWAWTSDGGAGDWLRCDSIGCIYRPRDGLMVAVVHDAYAFAEDCQEANLLISVLRAPRACVDQTEVIDRAAQRKNGGHSVNFLADGHGGFQMEIRSVGETRNGRPWGGKLDR</sequence>
<evidence type="ECO:0000256" key="6">
    <source>
        <dbReference type="SAM" id="Phobius"/>
    </source>
</evidence>
<comment type="caution">
    <text evidence="9">The sequence shown here is derived from an EMBL/GenBank/DDBJ whole genome shotgun (WGS) entry which is preliminary data.</text>
</comment>
<organism evidence="9 10">
    <name type="scientific">Govanella unica</name>
    <dbReference type="NCBI Taxonomy" id="2975056"/>
    <lineage>
        <taxon>Bacteria</taxon>
        <taxon>Pseudomonadati</taxon>
        <taxon>Pseudomonadota</taxon>
        <taxon>Alphaproteobacteria</taxon>
        <taxon>Emcibacterales</taxon>
        <taxon>Govanellaceae</taxon>
        <taxon>Govanella</taxon>
    </lineage>
</organism>
<name>A0A9X3Z720_9PROT</name>
<protein>
    <submittedName>
        <fullName evidence="9">ComEC family competence protein</fullName>
    </submittedName>
</protein>
<evidence type="ECO:0000256" key="4">
    <source>
        <dbReference type="ARBA" id="ARBA00022989"/>
    </source>
</evidence>
<feature type="transmembrane region" description="Helical" evidence="6">
    <location>
        <begin position="546"/>
        <end position="567"/>
    </location>
</feature>
<feature type="domain" description="ComEC/Rec2-related protein" evidence="7">
    <location>
        <begin position="279"/>
        <end position="571"/>
    </location>
</feature>